<accession>A0ABQ2WMB6</accession>
<dbReference type="EMBL" id="BMYR01000007">
    <property type="protein sequence ID" value="GGW62164.1"/>
    <property type="molecule type" value="Genomic_DNA"/>
</dbReference>
<comment type="caution">
    <text evidence="1">The sequence shown here is derived from an EMBL/GenBank/DDBJ whole genome shotgun (WGS) entry which is preliminary data.</text>
</comment>
<dbReference type="RefSeq" id="WP_189482630.1">
    <property type="nucleotide sequence ID" value="NZ_BMYR01000007.1"/>
</dbReference>
<reference evidence="2" key="1">
    <citation type="journal article" date="2019" name="Int. J. Syst. Evol. Microbiol.">
        <title>The Global Catalogue of Microorganisms (GCM) 10K type strain sequencing project: providing services to taxonomists for standard genome sequencing and annotation.</title>
        <authorList>
            <consortium name="The Broad Institute Genomics Platform"/>
            <consortium name="The Broad Institute Genome Sequencing Center for Infectious Disease"/>
            <person name="Wu L."/>
            <person name="Ma J."/>
        </authorList>
    </citation>
    <scope>NUCLEOTIDE SEQUENCE [LARGE SCALE GENOMIC DNA]</scope>
    <source>
        <strain evidence="2">KCTC 23723</strain>
    </source>
</reference>
<proteinExistence type="predicted"/>
<protein>
    <submittedName>
        <fullName evidence="1">Uncharacterized protein</fullName>
    </submittedName>
</protein>
<dbReference type="Proteomes" id="UP000634667">
    <property type="component" value="Unassembled WGS sequence"/>
</dbReference>
<evidence type="ECO:0000313" key="2">
    <source>
        <dbReference type="Proteomes" id="UP000634667"/>
    </source>
</evidence>
<sequence length="102" mass="11800">MLQPLWKKRALMALVQQADLELNSGYDLKESMVAISTIKGWVSRNNSLDKDVFLQQLQEFYKDVQQRWFFHGEYNGGYATLGSCYRVIKQAVLSSDDTYSHS</sequence>
<name>A0ABQ2WMB6_9ALTE</name>
<gene>
    <name evidence="1" type="ORF">GCM10008111_17600</name>
</gene>
<organism evidence="1 2">
    <name type="scientific">Alishewanella tabrizica</name>
    <dbReference type="NCBI Taxonomy" id="671278"/>
    <lineage>
        <taxon>Bacteria</taxon>
        <taxon>Pseudomonadati</taxon>
        <taxon>Pseudomonadota</taxon>
        <taxon>Gammaproteobacteria</taxon>
        <taxon>Alteromonadales</taxon>
        <taxon>Alteromonadaceae</taxon>
        <taxon>Alishewanella</taxon>
    </lineage>
</organism>
<evidence type="ECO:0000313" key="1">
    <source>
        <dbReference type="EMBL" id="GGW62164.1"/>
    </source>
</evidence>
<keyword evidence="2" id="KW-1185">Reference proteome</keyword>